<dbReference type="OMA" id="GMWLQPP"/>
<feature type="compositionally biased region" description="Polar residues" evidence="2">
    <location>
        <begin position="68"/>
        <end position="119"/>
    </location>
</feature>
<evidence type="ECO:0008006" key="7">
    <source>
        <dbReference type="Google" id="ProtNLM"/>
    </source>
</evidence>
<dbReference type="STRING" id="85681.V4SSD7"/>
<feature type="region of interest" description="Disordered" evidence="2">
    <location>
        <begin position="63"/>
        <end position="128"/>
    </location>
</feature>
<dbReference type="Pfam" id="PF01846">
    <property type="entry name" value="FF"/>
    <property type="match status" value="4"/>
</dbReference>
<feature type="compositionally biased region" description="Basic and acidic residues" evidence="2">
    <location>
        <begin position="950"/>
        <end position="976"/>
    </location>
</feature>
<reference evidence="5 6" key="1">
    <citation type="submission" date="2013-10" db="EMBL/GenBank/DDBJ databases">
        <authorList>
            <consortium name="International Citrus Genome Consortium"/>
            <person name="Jenkins J."/>
            <person name="Schmutz J."/>
            <person name="Prochnik S."/>
            <person name="Rokhsar D."/>
            <person name="Gmitter F."/>
            <person name="Ollitrault P."/>
            <person name="Machado M."/>
            <person name="Talon M."/>
            <person name="Wincker P."/>
            <person name="Jaillon O."/>
            <person name="Morgante M."/>
        </authorList>
    </citation>
    <scope>NUCLEOTIDE SEQUENCE</scope>
    <source>
        <strain evidence="6">cv. Clemenules</strain>
    </source>
</reference>
<dbReference type="SUPFAM" id="SSF51045">
    <property type="entry name" value="WW domain"/>
    <property type="match status" value="2"/>
</dbReference>
<dbReference type="SMART" id="SM00441">
    <property type="entry name" value="FF"/>
    <property type="match status" value="5"/>
</dbReference>
<dbReference type="PROSITE" id="PS51676">
    <property type="entry name" value="FF"/>
    <property type="match status" value="4"/>
</dbReference>
<dbReference type="InterPro" id="IPR045148">
    <property type="entry name" value="TCRG1-like"/>
</dbReference>
<feature type="domain" description="FF" evidence="4">
    <location>
        <begin position="679"/>
        <end position="734"/>
    </location>
</feature>
<feature type="compositionally biased region" description="Basic and acidic residues" evidence="2">
    <location>
        <begin position="582"/>
        <end position="591"/>
    </location>
</feature>
<evidence type="ECO:0000313" key="5">
    <source>
        <dbReference type="EMBL" id="ESR50728.1"/>
    </source>
</evidence>
<dbReference type="FunFam" id="1.10.10.440:FF:000028">
    <property type="entry name" value="Pre-mRNA-processing protein 40C"/>
    <property type="match status" value="1"/>
</dbReference>
<feature type="compositionally biased region" description="Polar residues" evidence="2">
    <location>
        <begin position="262"/>
        <end position="271"/>
    </location>
</feature>
<dbReference type="KEGG" id="cic:CICLE_v10030612mg"/>
<dbReference type="InterPro" id="IPR036020">
    <property type="entry name" value="WW_dom_sf"/>
</dbReference>
<dbReference type="eggNOG" id="KOG0155">
    <property type="taxonomic scope" value="Eukaryota"/>
</dbReference>
<keyword evidence="1" id="KW-0677">Repeat</keyword>
<dbReference type="InterPro" id="IPR002713">
    <property type="entry name" value="FF_domain"/>
</dbReference>
<dbReference type="InterPro" id="IPR036517">
    <property type="entry name" value="FF_domain_sf"/>
</dbReference>
<dbReference type="InParanoid" id="V4SSD7"/>
<feature type="domain" description="FF" evidence="4">
    <location>
        <begin position="612"/>
        <end position="666"/>
    </location>
</feature>
<feature type="domain" description="FF" evidence="4">
    <location>
        <begin position="747"/>
        <end position="801"/>
    </location>
</feature>
<dbReference type="FunCoup" id="V4SSD7">
    <property type="interactions" value="3007"/>
</dbReference>
<dbReference type="FunFam" id="1.10.10.440:FF:000020">
    <property type="entry name" value="Pre-mRNA-processing protein 40C"/>
    <property type="match status" value="1"/>
</dbReference>
<feature type="domain" description="FF" evidence="4">
    <location>
        <begin position="850"/>
        <end position="907"/>
    </location>
</feature>
<dbReference type="EMBL" id="KI536726">
    <property type="protein sequence ID" value="ESR50728.1"/>
    <property type="molecule type" value="Genomic_DNA"/>
</dbReference>
<dbReference type="PANTHER" id="PTHR15377:SF3">
    <property type="entry name" value="WW DOMAIN-CONTAINING PROTEIN"/>
    <property type="match status" value="1"/>
</dbReference>
<organism evidence="5 6">
    <name type="scientific">Citrus clementina</name>
    <name type="common">Clementine</name>
    <name type="synonym">Citrus deliciosa x Citrus sinensis</name>
    <dbReference type="NCBI Taxonomy" id="85681"/>
    <lineage>
        <taxon>Eukaryota</taxon>
        <taxon>Viridiplantae</taxon>
        <taxon>Streptophyta</taxon>
        <taxon>Embryophyta</taxon>
        <taxon>Tracheophyta</taxon>
        <taxon>Spermatophyta</taxon>
        <taxon>Magnoliopsida</taxon>
        <taxon>eudicotyledons</taxon>
        <taxon>Gunneridae</taxon>
        <taxon>Pentapetalae</taxon>
        <taxon>rosids</taxon>
        <taxon>malvids</taxon>
        <taxon>Sapindales</taxon>
        <taxon>Rutaceae</taxon>
        <taxon>Aurantioideae</taxon>
        <taxon>Citrus</taxon>
    </lineage>
</organism>
<evidence type="ECO:0000256" key="1">
    <source>
        <dbReference type="ARBA" id="ARBA00022737"/>
    </source>
</evidence>
<feature type="region of interest" description="Disordered" evidence="2">
    <location>
        <begin position="353"/>
        <end position="376"/>
    </location>
</feature>
<evidence type="ECO:0000259" key="4">
    <source>
        <dbReference type="PROSITE" id="PS51676"/>
    </source>
</evidence>
<gene>
    <name evidence="5" type="ORF">CICLE_v10030612mg</name>
</gene>
<dbReference type="GO" id="GO:0003712">
    <property type="term" value="F:transcription coregulator activity"/>
    <property type="evidence" value="ECO:0007669"/>
    <property type="project" value="TreeGrafter"/>
</dbReference>
<dbReference type="GO" id="GO:0008380">
    <property type="term" value="P:RNA splicing"/>
    <property type="evidence" value="ECO:0007669"/>
    <property type="project" value="EnsemblPlants"/>
</dbReference>
<proteinExistence type="predicted"/>
<feature type="compositionally biased region" description="Low complexity" evidence="2">
    <location>
        <begin position="546"/>
        <end position="563"/>
    </location>
</feature>
<feature type="region of interest" description="Disordered" evidence="2">
    <location>
        <begin position="254"/>
        <end position="293"/>
    </location>
</feature>
<dbReference type="InterPro" id="IPR001202">
    <property type="entry name" value="WW_dom"/>
</dbReference>
<feature type="compositionally biased region" description="Basic and acidic residues" evidence="2">
    <location>
        <begin position="875"/>
        <end position="884"/>
    </location>
</feature>
<dbReference type="SUPFAM" id="SSF81698">
    <property type="entry name" value="FF domain"/>
    <property type="match status" value="5"/>
</dbReference>
<feature type="region of interest" description="Disordered" evidence="2">
    <location>
        <begin position="949"/>
        <end position="1015"/>
    </location>
</feature>
<dbReference type="GO" id="GO:0005634">
    <property type="term" value="C:nucleus"/>
    <property type="evidence" value="ECO:0007669"/>
    <property type="project" value="TreeGrafter"/>
</dbReference>
<dbReference type="FunFam" id="2.20.70.10:FF:000067">
    <property type="entry name" value="Pre-mRNA-processing protein 40C"/>
    <property type="match status" value="1"/>
</dbReference>
<dbReference type="Gramene" id="ESR50728">
    <property type="protein sequence ID" value="ESR50728"/>
    <property type="gene ID" value="CICLE_v10030612mg"/>
</dbReference>
<feature type="compositionally biased region" description="Basic and acidic residues" evidence="2">
    <location>
        <begin position="987"/>
        <end position="997"/>
    </location>
</feature>
<feature type="region of interest" description="Disordered" evidence="2">
    <location>
        <begin position="811"/>
        <end position="838"/>
    </location>
</feature>
<dbReference type="PANTHER" id="PTHR15377">
    <property type="entry name" value="TRANSCRIPTION ELONGATION REGULATOR 1"/>
    <property type="match status" value="1"/>
</dbReference>
<dbReference type="Gene3D" id="1.10.10.440">
    <property type="entry name" value="FF domain"/>
    <property type="match status" value="5"/>
</dbReference>
<name>V4SSD7_CITCL</name>
<accession>V4SSD7</accession>
<feature type="compositionally biased region" description="Polar residues" evidence="2">
    <location>
        <begin position="524"/>
        <end position="535"/>
    </location>
</feature>
<dbReference type="FunFam" id="1.10.10.440:FF:000021">
    <property type="entry name" value="pre-mRNA-processing protein 40C isoform X1"/>
    <property type="match status" value="1"/>
</dbReference>
<evidence type="ECO:0000313" key="6">
    <source>
        <dbReference type="Proteomes" id="UP000030687"/>
    </source>
</evidence>
<dbReference type="Gene3D" id="2.20.70.10">
    <property type="match status" value="2"/>
</dbReference>
<feature type="compositionally biased region" description="Polar residues" evidence="2">
    <location>
        <begin position="998"/>
        <end position="1009"/>
    </location>
</feature>
<dbReference type="Proteomes" id="UP000030687">
    <property type="component" value="Unassembled WGS sequence"/>
</dbReference>
<dbReference type="SMART" id="SM00456">
    <property type="entry name" value="WW"/>
    <property type="match status" value="2"/>
</dbReference>
<protein>
    <recommendedName>
        <fullName evidence="7">Pre-mRNA-processing protein 40C</fullName>
    </recommendedName>
</protein>
<evidence type="ECO:0000256" key="2">
    <source>
        <dbReference type="SAM" id="MobiDB-lite"/>
    </source>
</evidence>
<dbReference type="FunFam" id="1.10.10.440:FF:000030">
    <property type="entry name" value="Pre-mRNA-processing protein 40C"/>
    <property type="match status" value="1"/>
</dbReference>
<dbReference type="AlphaFoldDB" id="V4SSD7"/>
<dbReference type="PROSITE" id="PS50020">
    <property type="entry name" value="WW_DOMAIN_2"/>
    <property type="match status" value="2"/>
</dbReference>
<dbReference type="Pfam" id="PF00397">
    <property type="entry name" value="WW"/>
    <property type="match status" value="1"/>
</dbReference>
<dbReference type="GO" id="GO:0070063">
    <property type="term" value="F:RNA polymerase binding"/>
    <property type="evidence" value="ECO:0007669"/>
    <property type="project" value="EnsemblPlants"/>
</dbReference>
<feature type="region of interest" description="Disordered" evidence="2">
    <location>
        <begin position="511"/>
        <end position="611"/>
    </location>
</feature>
<feature type="region of interest" description="Disordered" evidence="2">
    <location>
        <begin position="871"/>
        <end position="896"/>
    </location>
</feature>
<sequence>MYIAPKIMVGLELYCVLFPSLHSLIHQAESPFIRSDQIMTSPAWLPPEVQQLTANAPISGKPVGGSLVASSTPTPTSNGSDTATNDSISGPSQAKSVTATGGVIPQSSFSFQNSEGSGHSASSVINSNPSVPPGVSSFTYSASQTVVGYSPNQQFQPNMNKLEAVEDAGLGSSTSTNSQPVQASVRTFSDSTVATSSATALSTTTSWMPTIPSFSTPPGLFVTPQTQAPPGLLTLRTKDTSSAFGDFYSSAGLRPSVPTPSAPSNSGSAIQHQIYPTHPSLPPVGVSPQRPLLQPPQMGVRPWLPFLPYPAAYPSPFPLPAHGMPNPSVSQIDAQPPGLSSMRTAAATSHSAIPGHQLVGTSGNTEAPPSGTDKKEHVHDVSSRIGASVNEQLDAWTAHKTDTGIVYYYNAVTGESTYEKPAGFKGEPDKVPVQPTPISMEHLTGTDWALVTTNDGKKYYYNSKMKVSSWQIPSEVTELKKKEDDDTLKEQSVPNTNIVIEKGSNAISLSSPAVNTGGRDATALRTSSMPGSSSALDLIKKKLQDSGTPTASPAPVSSAAATSESNGSKAVEVTVKGLQNENTKDKLKDINGDGTMSDSSSDSEDGETGPTKEECIIKFKEMLKERGVAPFSKWEKELPKIVFDPRFKAIQSQSARRALFERYVKTRAEEERKEKRAAQKAAIEGFKQLLEEVSEDIDHSTDYQTFKKKWGSDPRFEALDRKDRELLLNERVLPLKRAAEEKAQAIRAAAASSFKSMLREKGDITLSSRWSKVKDILRDDPRYKSVRHEDREVIFNEYVRELKAAEEEAEREAKARREEQEKLKEREREMRKRKEREEQEMERVRLKVRRKEAVTSFQALLVETIKDPQASWTESRPKLEKDPQGRATNADLDSSDREKLFREHIKTLYERCAHDFRGLLAEVITAEAAAQETEDGKTVLNSWSTAKRVLKPDPRYSKMPRKEREALWRRHAEEIQRKHKSSLDQNEDNHKDSKSRSSTDGGRPPSSSRRNQERR</sequence>
<dbReference type="CDD" id="cd00201">
    <property type="entry name" value="WW"/>
    <property type="match status" value="2"/>
</dbReference>
<feature type="domain" description="WW" evidence="3">
    <location>
        <begin position="390"/>
        <end position="423"/>
    </location>
</feature>
<dbReference type="PROSITE" id="PS01159">
    <property type="entry name" value="WW_DOMAIN_1"/>
    <property type="match status" value="2"/>
</dbReference>
<evidence type="ECO:0000259" key="3">
    <source>
        <dbReference type="PROSITE" id="PS50020"/>
    </source>
</evidence>
<feature type="domain" description="WW" evidence="3">
    <location>
        <begin position="448"/>
        <end position="475"/>
    </location>
</feature>
<dbReference type="FunFam" id="1.10.10.440:FF:000031">
    <property type="entry name" value="Pre-mRNA-processing protein 40C isoform C"/>
    <property type="match status" value="1"/>
</dbReference>
<keyword evidence="6" id="KW-1185">Reference proteome</keyword>